<accession>A0A9D2B0T2</accession>
<reference evidence="1" key="1">
    <citation type="journal article" date="2021" name="PeerJ">
        <title>Extensive microbial diversity within the chicken gut microbiome revealed by metagenomics and culture.</title>
        <authorList>
            <person name="Gilroy R."/>
            <person name="Ravi A."/>
            <person name="Getino M."/>
            <person name="Pursley I."/>
            <person name="Horton D.L."/>
            <person name="Alikhan N.F."/>
            <person name="Baker D."/>
            <person name="Gharbi K."/>
            <person name="Hall N."/>
            <person name="Watson M."/>
            <person name="Adriaenssens E.M."/>
            <person name="Foster-Nyarko E."/>
            <person name="Jarju S."/>
            <person name="Secka A."/>
            <person name="Antonio M."/>
            <person name="Oren A."/>
            <person name="Chaudhuri R.R."/>
            <person name="La Ragione R."/>
            <person name="Hildebrand F."/>
            <person name="Pallen M.J."/>
        </authorList>
    </citation>
    <scope>NUCLEOTIDE SEQUENCE</scope>
    <source>
        <strain evidence="1">USASDec5-558</strain>
    </source>
</reference>
<dbReference type="EMBL" id="DXEV01000106">
    <property type="protein sequence ID" value="HIX56935.1"/>
    <property type="molecule type" value="Genomic_DNA"/>
</dbReference>
<evidence type="ECO:0000313" key="1">
    <source>
        <dbReference type="EMBL" id="HIX56935.1"/>
    </source>
</evidence>
<dbReference type="SUPFAM" id="SSF75169">
    <property type="entry name" value="DsrEFH-like"/>
    <property type="match status" value="1"/>
</dbReference>
<dbReference type="Proteomes" id="UP000886829">
    <property type="component" value="Unassembled WGS sequence"/>
</dbReference>
<proteinExistence type="predicted"/>
<evidence type="ECO:0000313" key="2">
    <source>
        <dbReference type="Proteomes" id="UP000886829"/>
    </source>
</evidence>
<dbReference type="InterPro" id="IPR003787">
    <property type="entry name" value="Sulphur_relay_DsrE/F-like"/>
</dbReference>
<sequence>MTKSVSLVVTIPQRGITKHLEKLQLLLELLPKSDYQLDKMVLVGPAAVWATNPQAVEQLYEQEQSALECWRNMSQALNTLAQNSGCECLVCGQAAGHYGLRDESLRQEQWQLTGYMEVLALLHKASAEHKVICLNDSTSSEALVGALGVNGDALQNADGQGRCQKSCDAFYQAEKNAFLDPAFKPDLRVVFSYPPHGIPVTLAAGANANNREQQQGLDQRQDPELSLAQRAENAWSWEQGLNMVINAADLDLKVTAYFIDQGGSDEQQQQGEHKLDVLSHGTLVKQLKQLELYDIQCFFAGQEEQQQHLEKELAPLKLLSLPVELSRVFIQSTTESLLVF</sequence>
<organism evidence="1 2">
    <name type="scientific">Candidatus Anaerobiospirillum pullistercoris</name>
    <dbReference type="NCBI Taxonomy" id="2838452"/>
    <lineage>
        <taxon>Bacteria</taxon>
        <taxon>Pseudomonadati</taxon>
        <taxon>Pseudomonadota</taxon>
        <taxon>Gammaproteobacteria</taxon>
        <taxon>Aeromonadales</taxon>
        <taxon>Succinivibrionaceae</taxon>
        <taxon>Anaerobiospirillum</taxon>
    </lineage>
</organism>
<dbReference type="InterPro" id="IPR027396">
    <property type="entry name" value="DsrEFH-like"/>
</dbReference>
<dbReference type="AlphaFoldDB" id="A0A9D2B0T2"/>
<comment type="caution">
    <text evidence="1">The sequence shown here is derived from an EMBL/GenBank/DDBJ whole genome shotgun (WGS) entry which is preliminary data.</text>
</comment>
<reference evidence="1" key="2">
    <citation type="submission" date="2021-04" db="EMBL/GenBank/DDBJ databases">
        <authorList>
            <person name="Gilroy R."/>
        </authorList>
    </citation>
    <scope>NUCLEOTIDE SEQUENCE</scope>
    <source>
        <strain evidence="1">USASDec5-558</strain>
    </source>
</reference>
<name>A0A9D2B0T2_9GAMM</name>
<gene>
    <name evidence="1" type="ORF">H9850_05640</name>
</gene>
<dbReference type="Pfam" id="PF02635">
    <property type="entry name" value="DsrE"/>
    <property type="match status" value="1"/>
</dbReference>
<protein>
    <submittedName>
        <fullName evidence="1">DsrE family protein</fullName>
    </submittedName>
</protein>